<evidence type="ECO:0000313" key="6">
    <source>
        <dbReference type="EMBL" id="JAS13312.1"/>
    </source>
</evidence>
<evidence type="ECO:0000256" key="1">
    <source>
        <dbReference type="ARBA" id="ARBA00023157"/>
    </source>
</evidence>
<dbReference type="EMBL" id="GEDC01022113">
    <property type="protein sequence ID" value="JAS15185.1"/>
    <property type="molecule type" value="Transcribed_RNA"/>
</dbReference>
<dbReference type="InterPro" id="IPR016186">
    <property type="entry name" value="C-type_lectin-like/link_sf"/>
</dbReference>
<organism evidence="6">
    <name type="scientific">Clastoptera arizonana</name>
    <name type="common">Arizona spittle bug</name>
    <dbReference type="NCBI Taxonomy" id="38151"/>
    <lineage>
        <taxon>Eukaryota</taxon>
        <taxon>Metazoa</taxon>
        <taxon>Ecdysozoa</taxon>
        <taxon>Arthropoda</taxon>
        <taxon>Hexapoda</taxon>
        <taxon>Insecta</taxon>
        <taxon>Pterygota</taxon>
        <taxon>Neoptera</taxon>
        <taxon>Paraneoptera</taxon>
        <taxon>Hemiptera</taxon>
        <taxon>Auchenorrhyncha</taxon>
        <taxon>Cercopoidea</taxon>
        <taxon>Clastopteridae</taxon>
        <taxon>Clastoptera</taxon>
    </lineage>
</organism>
<dbReference type="PROSITE" id="PS00615">
    <property type="entry name" value="C_TYPE_LECTIN_1"/>
    <property type="match status" value="1"/>
</dbReference>
<dbReference type="SUPFAM" id="SSF56436">
    <property type="entry name" value="C-type lectin-like"/>
    <property type="match status" value="1"/>
</dbReference>
<dbReference type="InterPro" id="IPR001304">
    <property type="entry name" value="C-type_lectin-like"/>
</dbReference>
<reference evidence="6" key="1">
    <citation type="submission" date="2015-12" db="EMBL/GenBank/DDBJ databases">
        <title>De novo transcriptome assembly of four potential Pierce s Disease insect vectors from Arizona vineyards.</title>
        <authorList>
            <person name="Tassone E.E."/>
        </authorList>
    </citation>
    <scope>NUCLEOTIDE SEQUENCE</scope>
</reference>
<dbReference type="InterPro" id="IPR016187">
    <property type="entry name" value="CTDL_fold"/>
</dbReference>
<dbReference type="Pfam" id="PF00059">
    <property type="entry name" value="Lectin_C"/>
    <property type="match status" value="1"/>
</dbReference>
<evidence type="ECO:0000313" key="5">
    <source>
        <dbReference type="EMBL" id="JAS09239.1"/>
    </source>
</evidence>
<dbReference type="EMBL" id="GEDC01023986">
    <property type="protein sequence ID" value="JAS13312.1"/>
    <property type="molecule type" value="Transcribed_RNA"/>
</dbReference>
<dbReference type="SMART" id="SM00034">
    <property type="entry name" value="CLECT"/>
    <property type="match status" value="1"/>
</dbReference>
<keyword evidence="1" id="KW-1015">Disulfide bond</keyword>
<dbReference type="PANTHER" id="PTHR45710">
    <property type="entry name" value="C-TYPE LECTIN DOMAIN-CONTAINING PROTEIN 180"/>
    <property type="match status" value="1"/>
</dbReference>
<keyword evidence="3" id="KW-1133">Transmembrane helix</keyword>
<keyword evidence="3" id="KW-0472">Membrane</keyword>
<keyword evidence="3" id="KW-0812">Transmembrane</keyword>
<feature type="domain" description="C-type lectin" evidence="4">
    <location>
        <begin position="56"/>
        <end position="174"/>
    </location>
</feature>
<evidence type="ECO:0000313" key="7">
    <source>
        <dbReference type="EMBL" id="JAS15185.1"/>
    </source>
</evidence>
<feature type="transmembrane region" description="Helical" evidence="3">
    <location>
        <begin position="20"/>
        <end position="36"/>
    </location>
</feature>
<dbReference type="CDD" id="cd00037">
    <property type="entry name" value="CLECT"/>
    <property type="match status" value="1"/>
</dbReference>
<feature type="compositionally biased region" description="Basic residues" evidence="2">
    <location>
        <begin position="189"/>
        <end position="203"/>
    </location>
</feature>
<protein>
    <recommendedName>
        <fullName evidence="4">C-type lectin domain-containing protein</fullName>
    </recommendedName>
</protein>
<name>A0A1B6CIT5_9HEMI</name>
<feature type="non-terminal residue" evidence="6">
    <location>
        <position position="1"/>
    </location>
</feature>
<accession>A0A1B6CIT5</accession>
<feature type="region of interest" description="Disordered" evidence="2">
    <location>
        <begin position="183"/>
        <end position="217"/>
    </location>
</feature>
<gene>
    <name evidence="7" type="ORF">g.38520</name>
    <name evidence="6" type="ORF">g.38521</name>
    <name evidence="5" type="ORF">g.38522</name>
</gene>
<dbReference type="PROSITE" id="PS50041">
    <property type="entry name" value="C_TYPE_LECTIN_2"/>
    <property type="match status" value="1"/>
</dbReference>
<evidence type="ECO:0000256" key="2">
    <source>
        <dbReference type="SAM" id="MobiDB-lite"/>
    </source>
</evidence>
<dbReference type="Gene3D" id="3.10.100.10">
    <property type="entry name" value="Mannose-Binding Protein A, subunit A"/>
    <property type="match status" value="1"/>
</dbReference>
<dbReference type="PANTHER" id="PTHR45710:SF26">
    <property type="entry name" value="RH26557P"/>
    <property type="match status" value="1"/>
</dbReference>
<evidence type="ECO:0000259" key="4">
    <source>
        <dbReference type="PROSITE" id="PS50041"/>
    </source>
</evidence>
<dbReference type="InterPro" id="IPR018378">
    <property type="entry name" value="C-type_lectin_CS"/>
</dbReference>
<proteinExistence type="predicted"/>
<sequence length="217" mass="25771">VETKLETCASVVNNENKMQFVFVVLLFSIGFANIFGSNINGMDKRVYHCPDDFIRIANSCYFLSRYMDTWRGAQFVCKERNSQLATPSKKWKDRKLRRILSNKVAAPLERWIGGIFNSEENLWVWADTGLRLRYQGFSRMNNDNNYWHCIAMDPTILYRWKSESCLLKKHFICEVPLRNIGKKPNDIMKKKKPRKQRKNKNRHKNQERQLNKESNNI</sequence>
<dbReference type="AlphaFoldDB" id="A0A1B6CIT5"/>
<evidence type="ECO:0000256" key="3">
    <source>
        <dbReference type="SAM" id="Phobius"/>
    </source>
</evidence>
<dbReference type="EMBL" id="GEDC01028059">
    <property type="protein sequence ID" value="JAS09239.1"/>
    <property type="molecule type" value="Transcribed_RNA"/>
</dbReference>
<dbReference type="InterPro" id="IPR050828">
    <property type="entry name" value="C-type_lectin/matrix_domain"/>
</dbReference>